<evidence type="ECO:0000256" key="2">
    <source>
        <dbReference type="ARBA" id="ARBA00008533"/>
    </source>
</evidence>
<evidence type="ECO:0000256" key="7">
    <source>
        <dbReference type="ARBA" id="ARBA00022840"/>
    </source>
</evidence>
<dbReference type="SMART" id="SM00487">
    <property type="entry name" value="DEXDc"/>
    <property type="match status" value="1"/>
</dbReference>
<sequence>MLNNRPFKLVSKHAPAGDQKLAIEQMVNNIQTKQIKRQVLLGATGTGKTFSVANVIAQTQIKTLVLAHNKTLAAQLYTELKELFPENKVEYFISYFDYYQPEAYKPNTDTYIEKDAITNQEIERMRLSTINSLATSNDVIVVASVACIYASVSTAEFIKHQVFLRQNNTLDFSNFKKQLILLGYERVVNDLLPGTFKIKGEVIELMFGYAEDFKIEIVLDFDEIISISKKELLTNKLIESLDEITIYAATEYIFNEEKLDVAIQNIRTELKSRITYFNKENKLIESQRIEQRTNQDIEAILEFGYCSGVENYYRHLEHREPEQTPWTIFDFFSFKQEPWLMIIDESHNTLPQVKGMHNTDRSRKQTLVDYGFRLPSALDNRPLNYDEFNAALDNVIYVSATPNDEEIALSNGVVVSQIVRPTGLLDPIIEIRPTEFQIDDLIRELNILHDKNERAFINVMTIKMAEELSSYLNNTSIKSAYLHNELKTLERTYIINRMRAGVFDCIVGINLLREGIDAPEVSTVFIFDADKPGFFRSDKSLIQIIGRAARNAHGRVIMYADVVTPAMKTAIDETNRRRQIQMKYNEINNIIPKTIVKPIPVDLTEQKDYKKYEAMIGIKNPKTFNEQIRELKKLMQDAAFNQEYEQAAYYRDLIFELQANKKLKESDN</sequence>
<dbReference type="InterPro" id="IPR006935">
    <property type="entry name" value="Helicase/UvrB_N"/>
</dbReference>
<dbReference type="InterPro" id="IPR014001">
    <property type="entry name" value="Helicase_ATP-bd"/>
</dbReference>
<keyword evidence="7" id="KW-0067">ATP-binding</keyword>
<dbReference type="Pfam" id="PF00271">
    <property type="entry name" value="Helicase_C"/>
    <property type="match status" value="1"/>
</dbReference>
<dbReference type="SUPFAM" id="SSF52540">
    <property type="entry name" value="P-loop containing nucleoside triphosphate hydrolases"/>
    <property type="match status" value="2"/>
</dbReference>
<dbReference type="InterPro" id="IPR004807">
    <property type="entry name" value="UvrB"/>
</dbReference>
<dbReference type="PANTHER" id="PTHR24029:SF0">
    <property type="entry name" value="UVRABC SYSTEM PROTEIN B"/>
    <property type="match status" value="1"/>
</dbReference>
<evidence type="ECO:0000313" key="17">
    <source>
        <dbReference type="Proteomes" id="UP001208245"/>
    </source>
</evidence>
<dbReference type="Pfam" id="PF02151">
    <property type="entry name" value="UVR"/>
    <property type="match status" value="1"/>
</dbReference>
<keyword evidence="5 12" id="KW-0227">DNA damage</keyword>
<keyword evidence="9 12" id="KW-0234">DNA repair</keyword>
<dbReference type="Pfam" id="PF12344">
    <property type="entry name" value="UvrB"/>
    <property type="match status" value="1"/>
</dbReference>
<comment type="subcellular location">
    <subcellularLocation>
        <location evidence="1 12">Cytoplasm</location>
    </subcellularLocation>
</comment>
<dbReference type="EMBL" id="JAOXHL010000001">
    <property type="protein sequence ID" value="MCV3728469.1"/>
    <property type="molecule type" value="Genomic_DNA"/>
</dbReference>
<feature type="domain" description="Helicase C-terminal" evidence="15">
    <location>
        <begin position="437"/>
        <end position="599"/>
    </location>
</feature>
<accession>A0ABT3BML6</accession>
<evidence type="ECO:0000256" key="12">
    <source>
        <dbReference type="RuleBase" id="RU003587"/>
    </source>
</evidence>
<evidence type="ECO:0000256" key="3">
    <source>
        <dbReference type="ARBA" id="ARBA00022490"/>
    </source>
</evidence>
<comment type="similarity">
    <text evidence="2 12">Belongs to the UvrB family.</text>
</comment>
<evidence type="ECO:0000256" key="4">
    <source>
        <dbReference type="ARBA" id="ARBA00022741"/>
    </source>
</evidence>
<dbReference type="InterPro" id="IPR036876">
    <property type="entry name" value="UVR_dom_sf"/>
</dbReference>
<keyword evidence="4" id="KW-0547">Nucleotide-binding</keyword>
<keyword evidence="6 12" id="KW-0228">DNA excision</keyword>
<keyword evidence="3" id="KW-0963">Cytoplasm</keyword>
<dbReference type="InterPro" id="IPR027417">
    <property type="entry name" value="P-loop_NTPase"/>
</dbReference>
<protein>
    <recommendedName>
        <fullName evidence="11 12">UvrABC system protein B</fullName>
    </recommendedName>
</protein>
<comment type="caution">
    <text evidence="16">The sequence shown here is derived from an EMBL/GenBank/DDBJ whole genome shotgun (WGS) entry which is preliminary data.</text>
</comment>
<dbReference type="InterPro" id="IPR001650">
    <property type="entry name" value="Helicase_C-like"/>
</dbReference>
<dbReference type="PROSITE" id="PS51194">
    <property type="entry name" value="HELICASE_CTER"/>
    <property type="match status" value="1"/>
</dbReference>
<evidence type="ECO:0000256" key="11">
    <source>
        <dbReference type="ARBA" id="ARBA00029504"/>
    </source>
</evidence>
<organism evidence="16 17">
    <name type="scientific">Ureaplasma miroungigenitalium</name>
    <dbReference type="NCBI Taxonomy" id="1042321"/>
    <lineage>
        <taxon>Bacteria</taxon>
        <taxon>Bacillati</taxon>
        <taxon>Mycoplasmatota</taxon>
        <taxon>Mycoplasmoidales</taxon>
        <taxon>Mycoplasmoidaceae</taxon>
        <taxon>Ureaplasma</taxon>
    </lineage>
</organism>
<reference evidence="16 17" key="1">
    <citation type="journal article" date="2020" name="Int. J. Syst. Evol. Microbiol.">
        <title>Ureaplasma miroungigenitalium sp. nov. isolated from northern elephant seals (Mirounga angustirostris) and Ureaplasma zalophigenitalium sp. nov. isolated from California sea lions (Zalophus californianus).</title>
        <authorList>
            <person name="Volokhov D.V."/>
            <person name="Gulland F.M."/>
            <person name="Gao Y."/>
            <person name="Chizhikov V.E."/>
        </authorList>
    </citation>
    <scope>NUCLEOTIDE SEQUENCE [LARGE SCALE GENOMIC DNA]</scope>
    <source>
        <strain evidence="16 17">ES3182-GEN</strain>
    </source>
</reference>
<name>A0ABT3BML6_9BACT</name>
<dbReference type="PANTHER" id="PTHR24029">
    <property type="entry name" value="UVRABC SYSTEM PROTEIN B"/>
    <property type="match status" value="1"/>
</dbReference>
<dbReference type="Pfam" id="PF17757">
    <property type="entry name" value="UvrB_inter"/>
    <property type="match status" value="1"/>
</dbReference>
<dbReference type="SMART" id="SM00490">
    <property type="entry name" value="HELICc"/>
    <property type="match status" value="1"/>
</dbReference>
<keyword evidence="8 12" id="KW-0267">Excision nuclease</keyword>
<evidence type="ECO:0000256" key="1">
    <source>
        <dbReference type="ARBA" id="ARBA00004496"/>
    </source>
</evidence>
<dbReference type="InterPro" id="IPR001943">
    <property type="entry name" value="UVR_dom"/>
</dbReference>
<evidence type="ECO:0000259" key="15">
    <source>
        <dbReference type="PROSITE" id="PS51194"/>
    </source>
</evidence>
<dbReference type="InterPro" id="IPR041471">
    <property type="entry name" value="UvrB_inter"/>
</dbReference>
<dbReference type="NCBIfam" id="NF003673">
    <property type="entry name" value="PRK05298.1"/>
    <property type="match status" value="1"/>
</dbReference>
<dbReference type="Gene3D" id="4.10.860.10">
    <property type="entry name" value="UVR domain"/>
    <property type="match status" value="1"/>
</dbReference>
<dbReference type="PROSITE" id="PS51192">
    <property type="entry name" value="HELICASE_ATP_BIND_1"/>
    <property type="match status" value="1"/>
</dbReference>
<dbReference type="NCBIfam" id="TIGR00631">
    <property type="entry name" value="uvrb"/>
    <property type="match status" value="1"/>
</dbReference>
<dbReference type="PROSITE" id="PS50151">
    <property type="entry name" value="UVR"/>
    <property type="match status" value="1"/>
</dbReference>
<evidence type="ECO:0000256" key="10">
    <source>
        <dbReference type="ARBA" id="ARBA00026033"/>
    </source>
</evidence>
<proteinExistence type="inferred from homology"/>
<evidence type="ECO:0000259" key="13">
    <source>
        <dbReference type="PROSITE" id="PS50151"/>
    </source>
</evidence>
<evidence type="ECO:0000313" key="16">
    <source>
        <dbReference type="EMBL" id="MCV3728469.1"/>
    </source>
</evidence>
<dbReference type="Gene3D" id="3.40.50.300">
    <property type="entry name" value="P-loop containing nucleotide triphosphate hydrolases"/>
    <property type="match status" value="3"/>
</dbReference>
<dbReference type="CDD" id="cd17916">
    <property type="entry name" value="DEXHc_UvrB"/>
    <property type="match status" value="1"/>
</dbReference>
<dbReference type="InterPro" id="IPR024759">
    <property type="entry name" value="UvrB_YAD/RRR_dom"/>
</dbReference>
<dbReference type="SUPFAM" id="SSF46600">
    <property type="entry name" value="C-terminal UvrC-binding domain of UvrB"/>
    <property type="match status" value="1"/>
</dbReference>
<feature type="domain" description="Helicase ATP-binding" evidence="14">
    <location>
        <begin position="29"/>
        <end position="175"/>
    </location>
</feature>
<evidence type="ECO:0000259" key="14">
    <source>
        <dbReference type="PROSITE" id="PS51192"/>
    </source>
</evidence>
<comment type="subunit">
    <text evidence="10 12">Forms a heterotetramer with UvrA during the search for lesions. Interacts with UvrC in an incision complex.</text>
</comment>
<gene>
    <name evidence="16" type="primary">uvrB</name>
    <name evidence="16" type="ORF">OF376_01650</name>
</gene>
<evidence type="ECO:0000256" key="5">
    <source>
        <dbReference type="ARBA" id="ARBA00022763"/>
    </source>
</evidence>
<keyword evidence="12" id="KW-0742">SOS response</keyword>
<dbReference type="Proteomes" id="UP001208245">
    <property type="component" value="Unassembled WGS sequence"/>
</dbReference>
<evidence type="ECO:0000256" key="9">
    <source>
        <dbReference type="ARBA" id="ARBA00023204"/>
    </source>
</evidence>
<feature type="domain" description="UVR" evidence="13">
    <location>
        <begin position="625"/>
        <end position="660"/>
    </location>
</feature>
<keyword evidence="17" id="KW-1185">Reference proteome</keyword>
<evidence type="ECO:0000256" key="6">
    <source>
        <dbReference type="ARBA" id="ARBA00022769"/>
    </source>
</evidence>
<dbReference type="Pfam" id="PF04851">
    <property type="entry name" value="ResIII"/>
    <property type="match status" value="1"/>
</dbReference>
<evidence type="ECO:0000256" key="8">
    <source>
        <dbReference type="ARBA" id="ARBA00022881"/>
    </source>
</evidence>
<dbReference type="RefSeq" id="WP_263821784.1">
    <property type="nucleotide sequence ID" value="NZ_JAOXHK010000002.1"/>
</dbReference>